<accession>A0ABT9ZT52</accession>
<reference evidence="4 5" key="1">
    <citation type="submission" date="2023-07" db="EMBL/GenBank/DDBJ databases">
        <title>Genomic Encyclopedia of Type Strains, Phase IV (KMG-IV): sequencing the most valuable type-strain genomes for metagenomic binning, comparative biology and taxonomic classification.</title>
        <authorList>
            <person name="Goeker M."/>
        </authorList>
    </citation>
    <scope>NUCLEOTIDE SEQUENCE [LARGE SCALE GENOMIC DNA]</scope>
    <source>
        <strain evidence="4 5">DSM 9768</strain>
    </source>
</reference>
<evidence type="ECO:0000256" key="1">
    <source>
        <dbReference type="PROSITE-ProRule" id="PRU00285"/>
    </source>
</evidence>
<comment type="caution">
    <text evidence="4">The sequence shown here is derived from an EMBL/GenBank/DDBJ whole genome shotgun (WGS) entry which is preliminary data.</text>
</comment>
<dbReference type="Pfam" id="PF00011">
    <property type="entry name" value="HSP20"/>
    <property type="match status" value="1"/>
</dbReference>
<feature type="domain" description="SHSP" evidence="3">
    <location>
        <begin position="34"/>
        <end position="142"/>
    </location>
</feature>
<evidence type="ECO:0000259" key="3">
    <source>
        <dbReference type="PROSITE" id="PS01031"/>
    </source>
</evidence>
<evidence type="ECO:0000313" key="4">
    <source>
        <dbReference type="EMBL" id="MDQ0253901.1"/>
    </source>
</evidence>
<dbReference type="SUPFAM" id="SSF49764">
    <property type="entry name" value="HSP20-like chaperones"/>
    <property type="match status" value="1"/>
</dbReference>
<dbReference type="PANTHER" id="PTHR11527">
    <property type="entry name" value="HEAT-SHOCK PROTEIN 20 FAMILY MEMBER"/>
    <property type="match status" value="1"/>
</dbReference>
<dbReference type="Gene3D" id="2.60.40.790">
    <property type="match status" value="1"/>
</dbReference>
<comment type="similarity">
    <text evidence="1 2">Belongs to the small heat shock protein (HSP20) family.</text>
</comment>
<evidence type="ECO:0000256" key="2">
    <source>
        <dbReference type="RuleBase" id="RU003616"/>
    </source>
</evidence>
<name>A0ABT9ZT52_9BACI</name>
<dbReference type="CDD" id="cd06464">
    <property type="entry name" value="ACD_sHsps-like"/>
    <property type="match status" value="1"/>
</dbReference>
<dbReference type="PROSITE" id="PS01031">
    <property type="entry name" value="SHSP"/>
    <property type="match status" value="1"/>
</dbReference>
<dbReference type="RefSeq" id="WP_307323120.1">
    <property type="nucleotide sequence ID" value="NZ_JAUSUG010000003.1"/>
</dbReference>
<protein>
    <submittedName>
        <fullName evidence="4">HSP20 family molecular chaperone IbpA</fullName>
    </submittedName>
</protein>
<dbReference type="InterPro" id="IPR008978">
    <property type="entry name" value="HSP20-like_chaperone"/>
</dbReference>
<organism evidence="4 5">
    <name type="scientific">Evansella vedderi</name>
    <dbReference type="NCBI Taxonomy" id="38282"/>
    <lineage>
        <taxon>Bacteria</taxon>
        <taxon>Bacillati</taxon>
        <taxon>Bacillota</taxon>
        <taxon>Bacilli</taxon>
        <taxon>Bacillales</taxon>
        <taxon>Bacillaceae</taxon>
        <taxon>Evansella</taxon>
    </lineage>
</organism>
<evidence type="ECO:0000313" key="5">
    <source>
        <dbReference type="Proteomes" id="UP001230005"/>
    </source>
</evidence>
<proteinExistence type="inferred from homology"/>
<dbReference type="Proteomes" id="UP001230005">
    <property type="component" value="Unassembled WGS sequence"/>
</dbReference>
<sequence length="142" mass="16606">MSQEKKNSLQPFREGPFGEILQSLDSLFQDTFRQLSAARFIPINQYETQSEYVIEAEIPGIKKEQISLDVYHNYIKISVQSEEILEQKDDKNQLIKHNSRYERAERVVALPFGVNESEVNAELRDGILTIRIPNKRKRIQIK</sequence>
<dbReference type="EMBL" id="JAUSUG010000003">
    <property type="protein sequence ID" value="MDQ0253901.1"/>
    <property type="molecule type" value="Genomic_DNA"/>
</dbReference>
<keyword evidence="5" id="KW-1185">Reference proteome</keyword>
<dbReference type="InterPro" id="IPR002068">
    <property type="entry name" value="A-crystallin/Hsp20_dom"/>
</dbReference>
<dbReference type="InterPro" id="IPR031107">
    <property type="entry name" value="Small_HSP"/>
</dbReference>
<gene>
    <name evidence="4" type="ORF">J2S74_001273</name>
</gene>